<dbReference type="RefSeq" id="WP_252589534.1">
    <property type="nucleotide sequence ID" value="NZ_JAMWYS010000058.1"/>
</dbReference>
<name>A0A9X2F5E9_9SPHI</name>
<dbReference type="EMBL" id="JAMWYS010000058">
    <property type="protein sequence ID" value="MCO4294499.1"/>
    <property type="molecule type" value="Genomic_DNA"/>
</dbReference>
<accession>A0A9X2F5E9</accession>
<evidence type="ECO:0000313" key="1">
    <source>
        <dbReference type="EMBL" id="MCO4294499.1"/>
    </source>
</evidence>
<dbReference type="Gene3D" id="2.60.120.1130">
    <property type="match status" value="1"/>
</dbReference>
<organism evidence="1 2">
    <name type="scientific">Solitalea agri</name>
    <dbReference type="NCBI Taxonomy" id="2953739"/>
    <lineage>
        <taxon>Bacteria</taxon>
        <taxon>Pseudomonadati</taxon>
        <taxon>Bacteroidota</taxon>
        <taxon>Sphingobacteriia</taxon>
        <taxon>Sphingobacteriales</taxon>
        <taxon>Sphingobacteriaceae</taxon>
        <taxon>Solitalea</taxon>
    </lineage>
</organism>
<evidence type="ECO:0008006" key="3">
    <source>
        <dbReference type="Google" id="ProtNLM"/>
    </source>
</evidence>
<proteinExistence type="predicted"/>
<evidence type="ECO:0000313" key="2">
    <source>
        <dbReference type="Proteomes" id="UP001155182"/>
    </source>
</evidence>
<comment type="caution">
    <text evidence="1">The sequence shown here is derived from an EMBL/GenBank/DDBJ whole genome shotgun (WGS) entry which is preliminary data.</text>
</comment>
<dbReference type="Proteomes" id="UP001155182">
    <property type="component" value="Unassembled WGS sequence"/>
</dbReference>
<sequence length="651" mass="74891">MKKVIWTVIAVLFIITKSYAQKMAYEKEIGTISNKLSTITATEAKEPAIILSEKVVIEYAFEDKNLYKFYFRKRRVHLNENTAIEQFNRIYLPIEDDKQIVTLKAVAIGKNGQLKEVGKEHIKQIEEEGRQFSILAIEGLEEGGELEYYYCIKQDLRFFGTENIQDDTFIRNYQLAIISPNHLIWEGNIYNTNQPFLSTTDTVAKTRTIKVELKNVEQAYSEKYSASDANLIRAEYKIAYNKAKSEDRLFTWAQAGKRFYEIYHDGEEESQSTIAALVKELGLKDKSEEEAVRIIENYIKTNIAIQKNTDAARIKDVVARKYGHKDNIYQLYLFLFDYLNIPSQMVLCSNRFEKRFDKDFDTWNFLNEVLFYLPVSKKYVHPDNIASRFGPAPDEFSGTDALFIKTSTLGGQKTGIALTKKIEELPLNGNNDDMWFNVDFSENLSQIKGSYKRVLDGQPAAEIRPFYFLSNDEDRKALLTNIIKAYTVNDAEIKNTVIENFNINSDEINKPFTISADITSKSVIEKAGNKVILKVGELIGQQVEMYNEKPRQNPIEIPFPHSYHRVITINIPKGYTIKGLDALKFNILYKNEDKTMGFVSGYTLENNVLKIDINEYYTNIFYPKSAYADFAKIINASADFNKISIVLEKGI</sequence>
<dbReference type="Gene3D" id="2.60.40.3140">
    <property type="match status" value="1"/>
</dbReference>
<dbReference type="AlphaFoldDB" id="A0A9X2F5E9"/>
<keyword evidence="2" id="KW-1185">Reference proteome</keyword>
<dbReference type="Gene3D" id="3.10.620.30">
    <property type="match status" value="1"/>
</dbReference>
<gene>
    <name evidence="1" type="ORF">NF867_16675</name>
</gene>
<protein>
    <recommendedName>
        <fullName evidence="3">DUF3857 domain-containing protein</fullName>
    </recommendedName>
</protein>
<reference evidence="1" key="1">
    <citation type="submission" date="2022-06" db="EMBL/GenBank/DDBJ databases">
        <title>Solitalea sp. MAHUQ-68 isolated from rhizospheric soil.</title>
        <authorList>
            <person name="Huq M.A."/>
        </authorList>
    </citation>
    <scope>NUCLEOTIDE SEQUENCE</scope>
    <source>
        <strain evidence="1">MAHUQ-68</strain>
    </source>
</reference>